<keyword evidence="3 8" id="KW-0812">Transmembrane</keyword>
<keyword evidence="7 9" id="KW-0472">Membrane</keyword>
<dbReference type="GO" id="GO:0005783">
    <property type="term" value="C:endoplasmic reticulum"/>
    <property type="evidence" value="ECO:0000318"/>
    <property type="project" value="GO_Central"/>
</dbReference>
<dbReference type="InterPro" id="IPR009038">
    <property type="entry name" value="GOLD_dom"/>
</dbReference>
<dbReference type="AlphaFoldDB" id="Q754S6"/>
<name>Q754S6_EREGS</name>
<feature type="domain" description="GOLD" evidence="11">
    <location>
        <begin position="31"/>
        <end position="130"/>
    </location>
</feature>
<evidence type="ECO:0000256" key="2">
    <source>
        <dbReference type="ARBA" id="ARBA00007104"/>
    </source>
</evidence>
<dbReference type="Pfam" id="PF01105">
    <property type="entry name" value="EMP24_GP25L"/>
    <property type="match status" value="1"/>
</dbReference>
<keyword evidence="6 9" id="KW-1133">Transmembrane helix</keyword>
<evidence type="ECO:0000256" key="7">
    <source>
        <dbReference type="ARBA" id="ARBA00023136"/>
    </source>
</evidence>
<evidence type="ECO:0000256" key="8">
    <source>
        <dbReference type="RuleBase" id="RU003827"/>
    </source>
</evidence>
<dbReference type="RefSeq" id="NP_985543.1">
    <property type="nucleotide sequence ID" value="NM_210897.1"/>
</dbReference>
<dbReference type="PANTHER" id="PTHR22811">
    <property type="entry name" value="TRANSMEMBRANE EMP24 DOMAIN-CONTAINING PROTEIN"/>
    <property type="match status" value="1"/>
</dbReference>
<dbReference type="GO" id="GO:0016020">
    <property type="term" value="C:membrane"/>
    <property type="evidence" value="ECO:0007669"/>
    <property type="project" value="UniProtKB-SubCell"/>
</dbReference>
<dbReference type="PROSITE" id="PS50866">
    <property type="entry name" value="GOLD"/>
    <property type="match status" value="1"/>
</dbReference>
<evidence type="ECO:0000313" key="13">
    <source>
        <dbReference type="Proteomes" id="UP000000591"/>
    </source>
</evidence>
<keyword evidence="4 10" id="KW-0732">Signal</keyword>
<comment type="subcellular location">
    <subcellularLocation>
        <location evidence="1 8">Membrane</location>
        <topology evidence="1 8">Single-pass type I membrane protein</topology>
    </subcellularLocation>
</comment>
<evidence type="ECO:0000256" key="10">
    <source>
        <dbReference type="SAM" id="SignalP"/>
    </source>
</evidence>
<sequence length="218" mass="25378">MNLKTFLQVLVLGMLPLQVSGFYFYVNGGDRKCFHSELMKDAVLNLKYNVQSYDSQSGTYRDMRDGELMMMIDIEEVFDDNHRVMHQKLPAYGTTTFNAVDSGEHKVCVQPQFQGWMARTKTKITLDFEIGSDLLLDPKKKDKLQYLHSRVLQLGEKVKAIRNEQRLVREREAQFRDASESANSWVVWCAVMTLFVLGGTCFWQVNHLRTFFMKQKVL</sequence>
<proteinExistence type="inferred from homology"/>
<dbReference type="GO" id="GO:0006886">
    <property type="term" value="P:intracellular protein transport"/>
    <property type="evidence" value="ECO:0000318"/>
    <property type="project" value="GO_Central"/>
</dbReference>
<dbReference type="GO" id="GO:0007030">
    <property type="term" value="P:Golgi organization"/>
    <property type="evidence" value="ECO:0000318"/>
    <property type="project" value="GO_Central"/>
</dbReference>
<dbReference type="eggNOG" id="KOG1690">
    <property type="taxonomic scope" value="Eukaryota"/>
</dbReference>
<evidence type="ECO:0000256" key="6">
    <source>
        <dbReference type="ARBA" id="ARBA00022989"/>
    </source>
</evidence>
<dbReference type="GO" id="GO:0005793">
    <property type="term" value="C:endoplasmic reticulum-Golgi intermediate compartment"/>
    <property type="evidence" value="ECO:0000318"/>
    <property type="project" value="GO_Central"/>
</dbReference>
<reference evidence="13" key="2">
    <citation type="journal article" date="2013" name="G3 (Bethesda)">
        <title>Genomes of Ashbya fungi isolated from insects reveal four mating-type loci, numerous translocations, lack of transposons, and distinct gene duplications.</title>
        <authorList>
            <person name="Dietrich F.S."/>
            <person name="Voegeli S."/>
            <person name="Kuo S."/>
            <person name="Philippsen P."/>
        </authorList>
    </citation>
    <scope>GENOME REANNOTATION</scope>
    <source>
        <strain evidence="13">ATCC 10895 / CBS 109.51 / FGSC 9923 / NRRL Y-1056</strain>
    </source>
</reference>
<dbReference type="GO" id="GO:0030134">
    <property type="term" value="C:COPII-coated ER to Golgi transport vesicle"/>
    <property type="evidence" value="ECO:0000318"/>
    <property type="project" value="GO_Central"/>
</dbReference>
<keyword evidence="13" id="KW-1185">Reference proteome</keyword>
<dbReference type="OrthoDB" id="3427at2759"/>
<dbReference type="GO" id="GO:0005794">
    <property type="term" value="C:Golgi apparatus"/>
    <property type="evidence" value="ECO:0000318"/>
    <property type="project" value="GO_Central"/>
</dbReference>
<keyword evidence="5" id="KW-0931">ER-Golgi transport</keyword>
<dbReference type="GeneID" id="4621780"/>
<evidence type="ECO:0000259" key="11">
    <source>
        <dbReference type="PROSITE" id="PS50866"/>
    </source>
</evidence>
<dbReference type="HOGENOM" id="CLU_066963_2_1_1"/>
<dbReference type="GO" id="GO:0006888">
    <property type="term" value="P:endoplasmic reticulum to Golgi vesicle-mediated transport"/>
    <property type="evidence" value="ECO:0000318"/>
    <property type="project" value="GO_Central"/>
</dbReference>
<dbReference type="KEGG" id="ago:AGOS_AFL005W"/>
<dbReference type="InParanoid" id="Q754S6"/>
<dbReference type="STRING" id="284811.Q754S6"/>
<comment type="similarity">
    <text evidence="2 8">Belongs to the EMP24/GP25L family.</text>
</comment>
<dbReference type="InterPro" id="IPR015720">
    <property type="entry name" value="Emp24-like"/>
</dbReference>
<protein>
    <submittedName>
        <fullName evidence="12">AFL005Wp</fullName>
    </submittedName>
</protein>
<keyword evidence="5" id="KW-0813">Transport</keyword>
<evidence type="ECO:0000256" key="3">
    <source>
        <dbReference type="ARBA" id="ARBA00022692"/>
    </source>
</evidence>
<feature type="signal peptide" evidence="10">
    <location>
        <begin position="1"/>
        <end position="21"/>
    </location>
</feature>
<dbReference type="OMA" id="GATCAWQ"/>
<dbReference type="FunCoup" id="Q754S6">
    <property type="interactions" value="537"/>
</dbReference>
<evidence type="ECO:0000256" key="9">
    <source>
        <dbReference type="SAM" id="Phobius"/>
    </source>
</evidence>
<accession>Q754S6</accession>
<evidence type="ECO:0000256" key="4">
    <source>
        <dbReference type="ARBA" id="ARBA00022729"/>
    </source>
</evidence>
<reference evidence="12 13" key="1">
    <citation type="journal article" date="2004" name="Science">
        <title>The Ashbya gossypii genome as a tool for mapping the ancient Saccharomyces cerevisiae genome.</title>
        <authorList>
            <person name="Dietrich F.S."/>
            <person name="Voegeli S."/>
            <person name="Brachat S."/>
            <person name="Lerch A."/>
            <person name="Gates K."/>
            <person name="Steiner S."/>
            <person name="Mohr C."/>
            <person name="Pohlmann R."/>
            <person name="Luedi P."/>
            <person name="Choi S."/>
            <person name="Wing R.A."/>
            <person name="Flavier A."/>
            <person name="Gaffney T.D."/>
            <person name="Philippsen P."/>
        </authorList>
    </citation>
    <scope>NUCLEOTIDE SEQUENCE [LARGE SCALE GENOMIC DNA]</scope>
    <source>
        <strain evidence="13">ATCC 10895 / CBS 109.51 / FGSC 9923 / NRRL Y-1056</strain>
    </source>
</reference>
<dbReference type="SMART" id="SM01190">
    <property type="entry name" value="EMP24_GP25L"/>
    <property type="match status" value="1"/>
</dbReference>
<dbReference type="Proteomes" id="UP000000591">
    <property type="component" value="Chromosome VI"/>
</dbReference>
<evidence type="ECO:0000313" key="12">
    <source>
        <dbReference type="EMBL" id="AAS53367.1"/>
    </source>
</evidence>
<evidence type="ECO:0000256" key="5">
    <source>
        <dbReference type="ARBA" id="ARBA00022892"/>
    </source>
</evidence>
<feature type="chain" id="PRO_5004286628" evidence="10">
    <location>
        <begin position="22"/>
        <end position="218"/>
    </location>
</feature>
<organism evidence="12 13">
    <name type="scientific">Eremothecium gossypii (strain ATCC 10895 / CBS 109.51 / FGSC 9923 / NRRL Y-1056)</name>
    <name type="common">Yeast</name>
    <name type="synonym">Ashbya gossypii</name>
    <dbReference type="NCBI Taxonomy" id="284811"/>
    <lineage>
        <taxon>Eukaryota</taxon>
        <taxon>Fungi</taxon>
        <taxon>Dikarya</taxon>
        <taxon>Ascomycota</taxon>
        <taxon>Saccharomycotina</taxon>
        <taxon>Saccharomycetes</taxon>
        <taxon>Saccharomycetales</taxon>
        <taxon>Saccharomycetaceae</taxon>
        <taxon>Eremothecium</taxon>
    </lineage>
</organism>
<feature type="transmembrane region" description="Helical" evidence="9">
    <location>
        <begin position="185"/>
        <end position="205"/>
    </location>
</feature>
<dbReference type="EMBL" id="AE016819">
    <property type="protein sequence ID" value="AAS53367.1"/>
    <property type="molecule type" value="Genomic_DNA"/>
</dbReference>
<evidence type="ECO:0000256" key="1">
    <source>
        <dbReference type="ARBA" id="ARBA00004479"/>
    </source>
</evidence>
<gene>
    <name evidence="12" type="ORF">AGOS_AFL005W</name>
</gene>